<name>A0AAV5AF85_9AGAM</name>
<dbReference type="Proteomes" id="UP001050691">
    <property type="component" value="Unassembled WGS sequence"/>
</dbReference>
<dbReference type="GO" id="GO:0033588">
    <property type="term" value="C:elongator holoenzyme complex"/>
    <property type="evidence" value="ECO:0007669"/>
    <property type="project" value="InterPro"/>
</dbReference>
<dbReference type="PANTHER" id="PTHR16184">
    <property type="entry name" value="ELONGATOR COMPLEX PROTEIN 6"/>
    <property type="match status" value="1"/>
</dbReference>
<protein>
    <recommendedName>
        <fullName evidence="5">Elongator complex protein 6</fullName>
    </recommendedName>
</protein>
<organism evidence="3 4">
    <name type="scientific">Clathrus columnatus</name>
    <dbReference type="NCBI Taxonomy" id="1419009"/>
    <lineage>
        <taxon>Eukaryota</taxon>
        <taxon>Fungi</taxon>
        <taxon>Dikarya</taxon>
        <taxon>Basidiomycota</taxon>
        <taxon>Agaricomycotina</taxon>
        <taxon>Agaricomycetes</taxon>
        <taxon>Phallomycetidae</taxon>
        <taxon>Phallales</taxon>
        <taxon>Clathraceae</taxon>
        <taxon>Clathrus</taxon>
    </lineage>
</organism>
<proteinExistence type="inferred from homology"/>
<dbReference type="PANTHER" id="PTHR16184:SF6">
    <property type="entry name" value="ELONGATOR COMPLEX PROTEIN 6"/>
    <property type="match status" value="1"/>
</dbReference>
<comment type="similarity">
    <text evidence="2">Belongs to the ELP6 family.</text>
</comment>
<comment type="pathway">
    <text evidence="1">tRNA modification; 5-methoxycarbonylmethyl-2-thiouridine-tRNA biosynthesis.</text>
</comment>
<dbReference type="Gene3D" id="3.40.50.300">
    <property type="entry name" value="P-loop containing nucleotide triphosphate hydrolases"/>
    <property type="match status" value="1"/>
</dbReference>
<dbReference type="AlphaFoldDB" id="A0AAV5AF85"/>
<dbReference type="InterPro" id="IPR018627">
    <property type="entry name" value="ELP6"/>
</dbReference>
<reference evidence="3" key="1">
    <citation type="submission" date="2021-10" db="EMBL/GenBank/DDBJ databases">
        <title>De novo Genome Assembly of Clathrus columnatus (Basidiomycota, Fungi) Using Illumina and Nanopore Sequence Data.</title>
        <authorList>
            <person name="Ogiso-Tanaka E."/>
            <person name="Itagaki H."/>
            <person name="Hosoya T."/>
            <person name="Hosaka K."/>
        </authorList>
    </citation>
    <scope>NUCLEOTIDE SEQUENCE</scope>
    <source>
        <strain evidence="3">MO-923</strain>
    </source>
</reference>
<comment type="caution">
    <text evidence="3">The sequence shown here is derived from an EMBL/GenBank/DDBJ whole genome shotgun (WGS) entry which is preliminary data.</text>
</comment>
<dbReference type="InterPro" id="IPR027417">
    <property type="entry name" value="P-loop_NTPase"/>
</dbReference>
<evidence type="ECO:0000313" key="3">
    <source>
        <dbReference type="EMBL" id="GJJ11570.1"/>
    </source>
</evidence>
<keyword evidence="4" id="KW-1185">Reference proteome</keyword>
<evidence type="ECO:0000313" key="4">
    <source>
        <dbReference type="Proteomes" id="UP001050691"/>
    </source>
</evidence>
<evidence type="ECO:0008006" key="5">
    <source>
        <dbReference type="Google" id="ProtNLM"/>
    </source>
</evidence>
<evidence type="ECO:0000256" key="2">
    <source>
        <dbReference type="ARBA" id="ARBA00008837"/>
    </source>
</evidence>
<sequence>MSQVFNVKYGHHIASSADFILHRVLAQNLQRGSSVHITLISLEREFAQWRAIAAKNNIQLSTFLQNGNMTYIDGLSISASSQASSGKSDMGPGYYIAPSIFQDVDKVTLHYLYTILETTLQSTRTKSHMLIFDSPSILEFLGVPSLEITRFIRAVLSLYRSNSTSSLVLFRGHITSPLTTTTTPFDTPVLRLLVSLAHAHVEVLSLRTGRSGAVSGEVCVHPGIGDLVNRQGGRRTAIQYKLTDSGVVFFQKGMSKGVL</sequence>
<dbReference type="GO" id="GO:0002098">
    <property type="term" value="P:tRNA wobble uridine modification"/>
    <property type="evidence" value="ECO:0007669"/>
    <property type="project" value="InterPro"/>
</dbReference>
<gene>
    <name evidence="3" type="ORF">Clacol_005805</name>
</gene>
<evidence type="ECO:0000256" key="1">
    <source>
        <dbReference type="ARBA" id="ARBA00005043"/>
    </source>
</evidence>
<accession>A0AAV5AF85</accession>
<dbReference type="EMBL" id="BPWL01000006">
    <property type="protein sequence ID" value="GJJ11570.1"/>
    <property type="molecule type" value="Genomic_DNA"/>
</dbReference>
<dbReference type="Pfam" id="PF09807">
    <property type="entry name" value="ELP6"/>
    <property type="match status" value="1"/>
</dbReference>